<dbReference type="EMBL" id="MCFJ01000004">
    <property type="protein sequence ID" value="ORY67540.1"/>
    <property type="molecule type" value="Genomic_DNA"/>
</dbReference>
<accession>A0A1Y2E7M5</accession>
<dbReference type="InterPro" id="IPR027417">
    <property type="entry name" value="P-loop_NTPase"/>
</dbReference>
<dbReference type="SUPFAM" id="SSF52540">
    <property type="entry name" value="P-loop containing nucleoside triphosphate hydrolases"/>
    <property type="match status" value="1"/>
</dbReference>
<keyword evidence="2" id="KW-1185">Reference proteome</keyword>
<gene>
    <name evidence="1" type="ORF">BCR38DRAFT_456274</name>
</gene>
<dbReference type="PANTHER" id="PTHR36978">
    <property type="entry name" value="P-LOOP CONTAINING NUCLEOTIDE TRIPHOSPHATE HYDROLASE"/>
    <property type="match status" value="1"/>
</dbReference>
<reference evidence="1 2" key="1">
    <citation type="submission" date="2016-07" db="EMBL/GenBank/DDBJ databases">
        <title>Pervasive Adenine N6-methylation of Active Genes in Fungi.</title>
        <authorList>
            <consortium name="DOE Joint Genome Institute"/>
            <person name="Mondo S.J."/>
            <person name="Dannebaum R.O."/>
            <person name="Kuo R.C."/>
            <person name="Labutti K."/>
            <person name="Haridas S."/>
            <person name="Kuo A."/>
            <person name="Salamov A."/>
            <person name="Ahrendt S.R."/>
            <person name="Lipzen A."/>
            <person name="Sullivan W."/>
            <person name="Andreopoulos W.B."/>
            <person name="Clum A."/>
            <person name="Lindquist E."/>
            <person name="Daum C."/>
            <person name="Ramamoorthy G.K."/>
            <person name="Gryganskyi A."/>
            <person name="Culley D."/>
            <person name="Magnuson J.K."/>
            <person name="James T.Y."/>
            <person name="O'Malley M.A."/>
            <person name="Stajich J.E."/>
            <person name="Spatafora J.W."/>
            <person name="Visel A."/>
            <person name="Grigoriev I.V."/>
        </authorList>
    </citation>
    <scope>NUCLEOTIDE SEQUENCE [LARGE SCALE GENOMIC DNA]</scope>
    <source>
        <strain evidence="1 2">CBS 129021</strain>
    </source>
</reference>
<dbReference type="GO" id="GO:0016787">
    <property type="term" value="F:hydrolase activity"/>
    <property type="evidence" value="ECO:0007669"/>
    <property type="project" value="UniProtKB-KW"/>
</dbReference>
<sequence>MGGVPSKPGDPSRPLEVIGAGYSRTGTLSVQLALEKLLDGPVMHGGTHILSREDAFPRKWMQAYNARRAGDKELTLKLLRELTAGYVGITDLPGIGFIGELQEIYPEAKVLLVTRDPVKWWRSVEPVARNSTVWWLPYVIFPVPGWRWFPSLVEEWSMYARTLRGRTDENTVAGGPTVLEAHNKFVMDLVPNKDRLLVMELKEGWEPLARFLGKPVPEEPFPRANDADSAEQTAKKVFGKVLKIWVGMFTVAGVGVYAGRRLWKS</sequence>
<dbReference type="GeneID" id="63778110"/>
<dbReference type="Pfam" id="PF17784">
    <property type="entry name" value="Sulfotransfer_4"/>
    <property type="match status" value="1"/>
</dbReference>
<dbReference type="OrthoDB" id="408152at2759"/>
<evidence type="ECO:0000313" key="2">
    <source>
        <dbReference type="Proteomes" id="UP000193689"/>
    </source>
</evidence>
<evidence type="ECO:0000313" key="1">
    <source>
        <dbReference type="EMBL" id="ORY67540.1"/>
    </source>
</evidence>
<proteinExistence type="predicted"/>
<keyword evidence="1" id="KW-0378">Hydrolase</keyword>
<dbReference type="RefSeq" id="XP_040718164.1">
    <property type="nucleotide sequence ID" value="XM_040861898.1"/>
</dbReference>
<dbReference type="InterPro" id="IPR040632">
    <property type="entry name" value="Sulfotransfer_4"/>
</dbReference>
<dbReference type="Proteomes" id="UP000193689">
    <property type="component" value="Unassembled WGS sequence"/>
</dbReference>
<dbReference type="AlphaFoldDB" id="A0A1Y2E7M5"/>
<dbReference type="Gene3D" id="3.40.50.300">
    <property type="entry name" value="P-loop containing nucleotide triphosphate hydrolases"/>
    <property type="match status" value="1"/>
</dbReference>
<dbReference type="PANTHER" id="PTHR36978:SF3">
    <property type="entry name" value="P-LOOP CONTAINING NUCLEOSIDE TRIPHOSPHATE HYDROLASE PROTEIN"/>
    <property type="match status" value="1"/>
</dbReference>
<dbReference type="InParanoid" id="A0A1Y2E7M5"/>
<protein>
    <submittedName>
        <fullName evidence="1">p-loop containing nucleoside triphosphate hydrolase protein</fullName>
    </submittedName>
</protein>
<organism evidence="1 2">
    <name type="scientific">Pseudomassariella vexata</name>
    <dbReference type="NCBI Taxonomy" id="1141098"/>
    <lineage>
        <taxon>Eukaryota</taxon>
        <taxon>Fungi</taxon>
        <taxon>Dikarya</taxon>
        <taxon>Ascomycota</taxon>
        <taxon>Pezizomycotina</taxon>
        <taxon>Sordariomycetes</taxon>
        <taxon>Xylariomycetidae</taxon>
        <taxon>Amphisphaeriales</taxon>
        <taxon>Pseudomassariaceae</taxon>
        <taxon>Pseudomassariella</taxon>
    </lineage>
</organism>
<comment type="caution">
    <text evidence="1">The sequence shown here is derived from an EMBL/GenBank/DDBJ whole genome shotgun (WGS) entry which is preliminary data.</text>
</comment>
<dbReference type="STRING" id="1141098.A0A1Y2E7M5"/>
<name>A0A1Y2E7M5_9PEZI</name>